<dbReference type="InterPro" id="IPR052077">
    <property type="entry name" value="CcrZ_PhaseVar_Mediator"/>
</dbReference>
<accession>A0ABV9G1N0</accession>
<dbReference type="PANTHER" id="PTHR40086:SF1">
    <property type="entry name" value="CELL CYCLE REGULATOR CCRZ"/>
    <property type="match status" value="1"/>
</dbReference>
<dbReference type="RefSeq" id="WP_381193553.1">
    <property type="nucleotide sequence ID" value="NZ_JBHSFE010000009.1"/>
</dbReference>
<gene>
    <name evidence="2" type="ORF">ACFO9E_10475</name>
</gene>
<dbReference type="InterPro" id="IPR002575">
    <property type="entry name" value="Aminoglycoside_PTrfase"/>
</dbReference>
<dbReference type="Gene3D" id="3.90.1200.10">
    <property type="match status" value="1"/>
</dbReference>
<evidence type="ECO:0000313" key="2">
    <source>
        <dbReference type="EMBL" id="MFC4608241.1"/>
    </source>
</evidence>
<dbReference type="SUPFAM" id="SSF56112">
    <property type="entry name" value="Protein kinase-like (PK-like)"/>
    <property type="match status" value="1"/>
</dbReference>
<organism evidence="2 3">
    <name type="scientific">Streptomyces maoxianensis</name>
    <dbReference type="NCBI Taxonomy" id="1459942"/>
    <lineage>
        <taxon>Bacteria</taxon>
        <taxon>Bacillati</taxon>
        <taxon>Actinomycetota</taxon>
        <taxon>Actinomycetes</taxon>
        <taxon>Kitasatosporales</taxon>
        <taxon>Streptomycetaceae</taxon>
        <taxon>Streptomyces</taxon>
    </lineage>
</organism>
<reference evidence="3" key="1">
    <citation type="journal article" date="2019" name="Int. J. Syst. Evol. Microbiol.">
        <title>The Global Catalogue of Microorganisms (GCM) 10K type strain sequencing project: providing services to taxonomists for standard genome sequencing and annotation.</title>
        <authorList>
            <consortium name="The Broad Institute Genomics Platform"/>
            <consortium name="The Broad Institute Genome Sequencing Center for Infectious Disease"/>
            <person name="Wu L."/>
            <person name="Ma J."/>
        </authorList>
    </citation>
    <scope>NUCLEOTIDE SEQUENCE [LARGE SCALE GENOMIC DNA]</scope>
    <source>
        <strain evidence="3">CGMCC 4.7139</strain>
    </source>
</reference>
<protein>
    <submittedName>
        <fullName evidence="2">Phosphotransferase family protein</fullName>
    </submittedName>
</protein>
<dbReference type="PANTHER" id="PTHR40086">
    <property type="entry name" value="PHOSPHOTRANSFERASE YTMP-RELATED"/>
    <property type="match status" value="1"/>
</dbReference>
<dbReference type="Pfam" id="PF01636">
    <property type="entry name" value="APH"/>
    <property type="match status" value="1"/>
</dbReference>
<name>A0ABV9G1N0_9ACTN</name>
<sequence>MTADAASEVRRRAAELSSDDRITGPLKGYHHEAYAITLPAELGARFARGKLREPRPGLLWYDRRCFDSEDHLLMELQGRIKRIPEYVEVGDVILQGFIEGRTLGSGPLRGRTLSPRHTGQLGQLFRELVAIKTDELEMVERRCKREDRPPDGDATGFLHRLIHFTEDQFCGDHVKQYGTLFDELGVYTAKLDGLKRRSETLTDRPFTLIHGDLHWHNFIVDSAGDLWTIDWELAMIGDPLYELATHLHLMRYPEREEVRIAELWQAEVESVLPGSSLNWDRDLPVLLAYKRAQSVFTDVIRTALALGPGPEPNWRILPRAAWKLQRVLAAAQEPLALAGVPTLRQVMSAYTSWFRSSEARSEP</sequence>
<evidence type="ECO:0000313" key="3">
    <source>
        <dbReference type="Proteomes" id="UP001595993"/>
    </source>
</evidence>
<proteinExistence type="predicted"/>
<comment type="caution">
    <text evidence="2">The sequence shown here is derived from an EMBL/GenBank/DDBJ whole genome shotgun (WGS) entry which is preliminary data.</text>
</comment>
<dbReference type="EMBL" id="JBHSFE010000009">
    <property type="protein sequence ID" value="MFC4608241.1"/>
    <property type="molecule type" value="Genomic_DNA"/>
</dbReference>
<keyword evidence="3" id="KW-1185">Reference proteome</keyword>
<feature type="domain" description="Aminoglycoside phosphotransferase" evidence="1">
    <location>
        <begin position="89"/>
        <end position="260"/>
    </location>
</feature>
<dbReference type="Proteomes" id="UP001595993">
    <property type="component" value="Unassembled WGS sequence"/>
</dbReference>
<dbReference type="InterPro" id="IPR011009">
    <property type="entry name" value="Kinase-like_dom_sf"/>
</dbReference>
<evidence type="ECO:0000259" key="1">
    <source>
        <dbReference type="Pfam" id="PF01636"/>
    </source>
</evidence>